<name>A0A0M1P2F8_9BACL</name>
<organism evidence="1 2">
    <name type="scientific">Paenibacillus solani</name>
    <dbReference type="NCBI Taxonomy" id="1705565"/>
    <lineage>
        <taxon>Bacteria</taxon>
        <taxon>Bacillati</taxon>
        <taxon>Bacillota</taxon>
        <taxon>Bacilli</taxon>
        <taxon>Bacillales</taxon>
        <taxon>Paenibacillaceae</taxon>
        <taxon>Paenibacillus</taxon>
    </lineage>
</organism>
<proteinExistence type="predicted"/>
<comment type="caution">
    <text evidence="1">The sequence shown here is derived from an EMBL/GenBank/DDBJ whole genome shotgun (WGS) entry which is preliminary data.</text>
</comment>
<reference evidence="2" key="1">
    <citation type="submission" date="2015-08" db="EMBL/GenBank/DDBJ databases">
        <title>Genome sequencing project for genomic taxonomy and phylogenomics of Bacillus-like bacteria.</title>
        <authorList>
            <person name="Liu B."/>
            <person name="Wang J."/>
            <person name="Zhu Y."/>
            <person name="Liu G."/>
            <person name="Chen Q."/>
            <person name="Chen Z."/>
            <person name="Lan J."/>
            <person name="Che J."/>
            <person name="Ge C."/>
            <person name="Shi H."/>
            <person name="Pan Z."/>
            <person name="Liu X."/>
        </authorList>
    </citation>
    <scope>NUCLEOTIDE SEQUENCE [LARGE SCALE GENOMIC DNA]</scope>
    <source>
        <strain evidence="2">FJAT-22460</strain>
    </source>
</reference>
<sequence>MNDKLEAWKQQIKEMESKGGLSAEAGMLVNAMYEEIETLTKQNINLRKTALKATSKEMRMSSKLKDALME</sequence>
<dbReference type="RefSeq" id="WP_054401617.1">
    <property type="nucleotide sequence ID" value="NZ_LIUT01000001.1"/>
</dbReference>
<dbReference type="EMBL" id="LIUT01000001">
    <property type="protein sequence ID" value="KOR88666.1"/>
    <property type="molecule type" value="Genomic_DNA"/>
</dbReference>
<keyword evidence="2" id="KW-1185">Reference proteome</keyword>
<evidence type="ECO:0000313" key="2">
    <source>
        <dbReference type="Proteomes" id="UP000036932"/>
    </source>
</evidence>
<protein>
    <submittedName>
        <fullName evidence="1">Uncharacterized protein</fullName>
    </submittedName>
</protein>
<gene>
    <name evidence="1" type="ORF">AM231_05495</name>
</gene>
<dbReference type="AlphaFoldDB" id="A0A0M1P2F8"/>
<evidence type="ECO:0000313" key="1">
    <source>
        <dbReference type="EMBL" id="KOR88666.1"/>
    </source>
</evidence>
<dbReference type="Proteomes" id="UP000036932">
    <property type="component" value="Unassembled WGS sequence"/>
</dbReference>
<accession>A0A0M1P2F8</accession>
<dbReference type="OrthoDB" id="2653046at2"/>
<dbReference type="PATRIC" id="fig|1705565.3.peg.2992"/>